<dbReference type="PRINTS" id="PR00419">
    <property type="entry name" value="ADXRDTASE"/>
</dbReference>
<comment type="pathway">
    <text evidence="4">Amino-acid biosynthesis.</text>
</comment>
<gene>
    <name evidence="7" type="ORF">OW763_03185</name>
</gene>
<evidence type="ECO:0000259" key="6">
    <source>
        <dbReference type="Pfam" id="PF14691"/>
    </source>
</evidence>
<dbReference type="InterPro" id="IPR023753">
    <property type="entry name" value="FAD/NAD-binding_dom"/>
</dbReference>
<dbReference type="InterPro" id="IPR028261">
    <property type="entry name" value="DPD_II"/>
</dbReference>
<evidence type="ECO:0000259" key="5">
    <source>
        <dbReference type="Pfam" id="PF07992"/>
    </source>
</evidence>
<evidence type="ECO:0000256" key="1">
    <source>
        <dbReference type="ARBA" id="ARBA00022605"/>
    </source>
</evidence>
<dbReference type="SUPFAM" id="SSF46548">
    <property type="entry name" value="alpha-helical ferredoxin"/>
    <property type="match status" value="1"/>
</dbReference>
<dbReference type="Proteomes" id="UP001078443">
    <property type="component" value="Unassembled WGS sequence"/>
</dbReference>
<dbReference type="Pfam" id="PF07992">
    <property type="entry name" value="Pyr_redox_2"/>
    <property type="match status" value="1"/>
</dbReference>
<dbReference type="InterPro" id="IPR009051">
    <property type="entry name" value="Helical_ferredxn"/>
</dbReference>
<organism evidence="7 8">
    <name type="scientific">Clostridium aestuarii</name>
    <dbReference type="NCBI Taxonomy" id="338193"/>
    <lineage>
        <taxon>Bacteria</taxon>
        <taxon>Bacillati</taxon>
        <taxon>Bacillota</taxon>
        <taxon>Clostridia</taxon>
        <taxon>Eubacteriales</taxon>
        <taxon>Clostridiaceae</taxon>
        <taxon>Clostridium</taxon>
    </lineage>
</organism>
<keyword evidence="8" id="KW-1185">Reference proteome</keyword>
<evidence type="ECO:0000256" key="4">
    <source>
        <dbReference type="ARBA" id="ARBA00029440"/>
    </source>
</evidence>
<dbReference type="PANTHER" id="PTHR43100:SF1">
    <property type="entry name" value="GLUTAMATE SYNTHASE [NADPH] SMALL CHAIN"/>
    <property type="match status" value="1"/>
</dbReference>
<reference evidence="7" key="1">
    <citation type="submission" date="2022-12" db="EMBL/GenBank/DDBJ databases">
        <authorList>
            <person name="Wang J."/>
        </authorList>
    </citation>
    <scope>NUCLEOTIDE SEQUENCE</scope>
    <source>
        <strain evidence="7">HY-45-18</strain>
    </source>
</reference>
<evidence type="ECO:0000256" key="3">
    <source>
        <dbReference type="ARBA" id="ARBA00023164"/>
    </source>
</evidence>
<evidence type="ECO:0000313" key="7">
    <source>
        <dbReference type="EMBL" id="MCY6483360.1"/>
    </source>
</evidence>
<keyword evidence="2" id="KW-0560">Oxidoreductase</keyword>
<dbReference type="EMBL" id="JAPQER010000001">
    <property type="protein sequence ID" value="MCY6483360.1"/>
    <property type="molecule type" value="Genomic_DNA"/>
</dbReference>
<comment type="caution">
    <text evidence="7">The sequence shown here is derived from an EMBL/GenBank/DDBJ whole genome shotgun (WGS) entry which is preliminary data.</text>
</comment>
<keyword evidence="1" id="KW-0028">Amino-acid biosynthesis</keyword>
<name>A0ABT4CWI5_9CLOT</name>
<feature type="domain" description="Dihydroprymidine dehydrogenase" evidence="6">
    <location>
        <begin position="23"/>
        <end position="131"/>
    </location>
</feature>
<dbReference type="Gene3D" id="3.50.50.60">
    <property type="entry name" value="FAD/NAD(P)-binding domain"/>
    <property type="match status" value="2"/>
</dbReference>
<accession>A0ABT4CWI5</accession>
<evidence type="ECO:0000313" key="8">
    <source>
        <dbReference type="Proteomes" id="UP001078443"/>
    </source>
</evidence>
<dbReference type="InterPro" id="IPR036188">
    <property type="entry name" value="FAD/NAD-bd_sf"/>
</dbReference>
<evidence type="ECO:0000256" key="2">
    <source>
        <dbReference type="ARBA" id="ARBA00023002"/>
    </source>
</evidence>
<dbReference type="NCBIfam" id="TIGR01317">
    <property type="entry name" value="GOGAT_sm_gam"/>
    <property type="match status" value="1"/>
</dbReference>
<dbReference type="PANTHER" id="PTHR43100">
    <property type="entry name" value="GLUTAMATE SYNTHASE [NADPH] SMALL CHAIN"/>
    <property type="match status" value="1"/>
</dbReference>
<dbReference type="InterPro" id="IPR006005">
    <property type="entry name" value="Glut_synth_ssu1"/>
</dbReference>
<dbReference type="SUPFAM" id="SSF51971">
    <property type="entry name" value="Nucleotide-binding domain"/>
    <property type="match status" value="2"/>
</dbReference>
<dbReference type="Pfam" id="PF14691">
    <property type="entry name" value="Fer4_20"/>
    <property type="match status" value="1"/>
</dbReference>
<sequence length="483" mass="53784">MGKLTGFKEFERNNFNKRSVKERVKDYKEVYVPLTKEEMQQQAARCMDCGTAFCNWGCPLGNLIPDWNDMVYRDDWKKAFDRLNLTSNFPEFTGRICPALCEAACALGVNRKAVSIREIEVSIIEKAYKEGWVKPNPPKVRTGKKVAVVGSGPAGLAAAAELNSAGHNVVLFERADEIGGLLRYGIPDFKLEKNVIDRRISIMEQEGIEFKTNTNVGVDIKAEEFTKEFDAVVLTGGSTIPRDLKAEGRDLKGVHFAMEFLSQQNKKAADKKIDGEEITAKDKVVVVIGGGDTGSDCVGTSLRQGAKNVYQYEIMPKPSEERNDTMPWPTYPKLLKVSTSHQEGFEEGNFVQEWNVGTKKFIGKNGKLIKLNGIKVEWTKDENGRMNLNELEGTEFEIKADLVLLAMGFLHPQHAGVINDLQLELDERGNIKTDEKHMTSKKGIFAAGDMRTGQSLVVKAINDGRVAAKSVDEYLMGETFLRG</sequence>
<keyword evidence="3" id="KW-0314">Glutamate biosynthesis</keyword>
<dbReference type="InterPro" id="IPR051394">
    <property type="entry name" value="Glutamate_Synthase"/>
</dbReference>
<proteinExistence type="predicted"/>
<feature type="domain" description="FAD/NAD(P)-binding" evidence="5">
    <location>
        <begin position="144"/>
        <end position="464"/>
    </location>
</feature>
<dbReference type="RefSeq" id="WP_268039612.1">
    <property type="nucleotide sequence ID" value="NZ_JAPQER010000001.1"/>
</dbReference>
<dbReference type="Gene3D" id="1.10.1060.10">
    <property type="entry name" value="Alpha-helical ferredoxin"/>
    <property type="match status" value="1"/>
</dbReference>
<protein>
    <submittedName>
        <fullName evidence="7">Glutamate synthase subunit beta</fullName>
    </submittedName>
</protein>